<feature type="region of interest" description="Disordered" evidence="1">
    <location>
        <begin position="1"/>
        <end position="30"/>
    </location>
</feature>
<sequence>MALRRLGSPGKAKVAAHPGTSPTAGNGKLSAGHDVVINMRAGAALRRVAIGATNRSMRG</sequence>
<comment type="caution">
    <text evidence="2">The sequence shown here is derived from an EMBL/GenBank/DDBJ whole genome shotgun (WGS) entry which is preliminary data.</text>
</comment>
<evidence type="ECO:0000313" key="2">
    <source>
        <dbReference type="EMBL" id="GLS05143.1"/>
    </source>
</evidence>
<dbReference type="EMBL" id="BSOZ01000036">
    <property type="protein sequence ID" value="GLS05143.1"/>
    <property type="molecule type" value="Genomic_DNA"/>
</dbReference>
<evidence type="ECO:0000256" key="1">
    <source>
        <dbReference type="SAM" id="MobiDB-lite"/>
    </source>
</evidence>
<name>A0ABQ6BTX1_9NEIS</name>
<protein>
    <submittedName>
        <fullName evidence="2">Uncharacterized protein</fullName>
    </submittedName>
</protein>
<gene>
    <name evidence="2" type="ORF">GCM10007860_22930</name>
</gene>
<accession>A0ABQ6BTX1</accession>
<proteinExistence type="predicted"/>
<dbReference type="Proteomes" id="UP001156836">
    <property type="component" value="Unassembled WGS sequence"/>
</dbReference>
<reference evidence="3" key="1">
    <citation type="journal article" date="2019" name="Int. J. Syst. Evol. Microbiol.">
        <title>The Global Catalogue of Microorganisms (GCM) 10K type strain sequencing project: providing services to taxonomists for standard genome sequencing and annotation.</title>
        <authorList>
            <consortium name="The Broad Institute Genomics Platform"/>
            <consortium name="The Broad Institute Genome Sequencing Center for Infectious Disease"/>
            <person name="Wu L."/>
            <person name="Ma J."/>
        </authorList>
    </citation>
    <scope>NUCLEOTIDE SEQUENCE [LARGE SCALE GENOMIC DNA]</scope>
    <source>
        <strain evidence="3">NBRC 104970</strain>
    </source>
</reference>
<keyword evidence="3" id="KW-1185">Reference proteome</keyword>
<organism evidence="2 3">
    <name type="scientific">Chitiniphilus shinanonensis</name>
    <dbReference type="NCBI Taxonomy" id="553088"/>
    <lineage>
        <taxon>Bacteria</taxon>
        <taxon>Pseudomonadati</taxon>
        <taxon>Pseudomonadota</taxon>
        <taxon>Betaproteobacteria</taxon>
        <taxon>Neisseriales</taxon>
        <taxon>Chitinibacteraceae</taxon>
        <taxon>Chitiniphilus</taxon>
    </lineage>
</organism>
<evidence type="ECO:0000313" key="3">
    <source>
        <dbReference type="Proteomes" id="UP001156836"/>
    </source>
</evidence>